<reference evidence="1" key="1">
    <citation type="submission" date="2021-01" db="EMBL/GenBank/DDBJ databases">
        <title>Whole genome shotgun sequence of Rugosimonospora africana NBRC 104875.</title>
        <authorList>
            <person name="Komaki H."/>
            <person name="Tamura T."/>
        </authorList>
    </citation>
    <scope>NUCLEOTIDE SEQUENCE</scope>
    <source>
        <strain evidence="1">NBRC 104875</strain>
    </source>
</reference>
<dbReference type="PANTHER" id="PTHR34309">
    <property type="entry name" value="SLR1406 PROTEIN"/>
    <property type="match status" value="1"/>
</dbReference>
<accession>A0A8J3QX93</accession>
<sequence>MINRLPLPRIHEARRLVFEAAEADGRGMAIAVVDEAAALIYAERMENCDARVLVHAMRKAYTAATMHRSTLYFRDQNAELGKSLADWGDPMLTQMPGGVEVRVGDEWFGAVAVGGNTPERDVELAELARKSLT</sequence>
<dbReference type="PANTHER" id="PTHR34309:SF1">
    <property type="entry name" value="PROTEIN GLCG"/>
    <property type="match status" value="1"/>
</dbReference>
<dbReference type="Pfam" id="PF03928">
    <property type="entry name" value="HbpS-like"/>
    <property type="match status" value="1"/>
</dbReference>
<gene>
    <name evidence="1" type="ORF">Raf01_59690</name>
</gene>
<name>A0A8J3QX93_9ACTN</name>
<evidence type="ECO:0000313" key="1">
    <source>
        <dbReference type="EMBL" id="GIH17797.1"/>
    </source>
</evidence>
<keyword evidence="2" id="KW-1185">Reference proteome</keyword>
<protein>
    <recommendedName>
        <fullName evidence="3">Heme-binding protein</fullName>
    </recommendedName>
</protein>
<dbReference type="InterPro" id="IPR038084">
    <property type="entry name" value="PduO/GlcC-like_sf"/>
</dbReference>
<dbReference type="SUPFAM" id="SSF143744">
    <property type="entry name" value="GlcG-like"/>
    <property type="match status" value="1"/>
</dbReference>
<dbReference type="Gene3D" id="3.30.450.150">
    <property type="entry name" value="Haem-degrading domain"/>
    <property type="match status" value="1"/>
</dbReference>
<dbReference type="InterPro" id="IPR052517">
    <property type="entry name" value="GlcG_carb_metab_protein"/>
</dbReference>
<dbReference type="AlphaFoldDB" id="A0A8J3QX93"/>
<dbReference type="Proteomes" id="UP000642748">
    <property type="component" value="Unassembled WGS sequence"/>
</dbReference>
<proteinExistence type="predicted"/>
<evidence type="ECO:0008006" key="3">
    <source>
        <dbReference type="Google" id="ProtNLM"/>
    </source>
</evidence>
<dbReference type="InterPro" id="IPR005624">
    <property type="entry name" value="PduO/GlcC-like"/>
</dbReference>
<evidence type="ECO:0000313" key="2">
    <source>
        <dbReference type="Proteomes" id="UP000642748"/>
    </source>
</evidence>
<dbReference type="RefSeq" id="WP_203921347.1">
    <property type="nucleotide sequence ID" value="NZ_BONZ01000057.1"/>
</dbReference>
<dbReference type="EMBL" id="BONZ01000057">
    <property type="protein sequence ID" value="GIH17797.1"/>
    <property type="molecule type" value="Genomic_DNA"/>
</dbReference>
<comment type="caution">
    <text evidence="1">The sequence shown here is derived from an EMBL/GenBank/DDBJ whole genome shotgun (WGS) entry which is preliminary data.</text>
</comment>
<organism evidence="1 2">
    <name type="scientific">Rugosimonospora africana</name>
    <dbReference type="NCBI Taxonomy" id="556532"/>
    <lineage>
        <taxon>Bacteria</taxon>
        <taxon>Bacillati</taxon>
        <taxon>Actinomycetota</taxon>
        <taxon>Actinomycetes</taxon>
        <taxon>Micromonosporales</taxon>
        <taxon>Micromonosporaceae</taxon>
        <taxon>Rugosimonospora</taxon>
    </lineage>
</organism>